<dbReference type="Gene3D" id="3.90.470.10">
    <property type="entry name" value="Ribosomal protein L22/L17"/>
    <property type="match status" value="1"/>
</dbReference>
<proteinExistence type="inferred from homology"/>
<organism evidence="12 13">
    <name type="scientific">Candidatus Magasanikbacteria bacterium RIFOXYB1_FULL_40_15</name>
    <dbReference type="NCBI Taxonomy" id="1798697"/>
    <lineage>
        <taxon>Bacteria</taxon>
        <taxon>Candidatus Magasanikiibacteriota</taxon>
    </lineage>
</organism>
<keyword evidence="11" id="KW-0175">Coiled coil</keyword>
<accession>A0A1F6NH73</accession>
<dbReference type="Pfam" id="PF00237">
    <property type="entry name" value="Ribosomal_L22"/>
    <property type="match status" value="1"/>
</dbReference>
<dbReference type="HAMAP" id="MF_01331_B">
    <property type="entry name" value="Ribosomal_uL22_B"/>
    <property type="match status" value="1"/>
</dbReference>
<evidence type="ECO:0000256" key="6">
    <source>
        <dbReference type="ARBA" id="ARBA00035207"/>
    </source>
</evidence>
<gene>
    <name evidence="7" type="primary">rplV</name>
    <name evidence="12" type="ORF">A2373_01545</name>
</gene>
<keyword evidence="5 7" id="KW-0687">Ribonucleoprotein</keyword>
<protein>
    <recommendedName>
        <fullName evidence="6 7">Large ribosomal subunit protein uL22</fullName>
    </recommendedName>
</protein>
<evidence type="ECO:0000256" key="9">
    <source>
        <dbReference type="RuleBase" id="RU004006"/>
    </source>
</evidence>
<dbReference type="CDD" id="cd00336">
    <property type="entry name" value="Ribosomal_L22"/>
    <property type="match status" value="1"/>
</dbReference>
<reference evidence="12 13" key="1">
    <citation type="journal article" date="2016" name="Nat. Commun.">
        <title>Thousands of microbial genomes shed light on interconnected biogeochemical processes in an aquifer system.</title>
        <authorList>
            <person name="Anantharaman K."/>
            <person name="Brown C.T."/>
            <person name="Hug L.A."/>
            <person name="Sharon I."/>
            <person name="Castelle C.J."/>
            <person name="Probst A.J."/>
            <person name="Thomas B.C."/>
            <person name="Singh A."/>
            <person name="Wilkins M.J."/>
            <person name="Karaoz U."/>
            <person name="Brodie E.L."/>
            <person name="Williams K.H."/>
            <person name="Hubbard S.S."/>
            <person name="Banfield J.F."/>
        </authorList>
    </citation>
    <scope>NUCLEOTIDE SEQUENCE [LARGE SCALE GENOMIC DNA]</scope>
</reference>
<evidence type="ECO:0000256" key="1">
    <source>
        <dbReference type="ARBA" id="ARBA00009451"/>
    </source>
</evidence>
<dbReference type="EMBL" id="MFQS01000017">
    <property type="protein sequence ID" value="OGH83221.1"/>
    <property type="molecule type" value="Genomic_DNA"/>
</dbReference>
<comment type="caution">
    <text evidence="12">The sequence shown here is derived from an EMBL/GenBank/DDBJ whole genome shotgun (WGS) entry which is preliminary data.</text>
</comment>
<dbReference type="InterPro" id="IPR001063">
    <property type="entry name" value="Ribosomal_uL22"/>
</dbReference>
<dbReference type="InterPro" id="IPR005727">
    <property type="entry name" value="Ribosomal_uL22_bac/chlpt-type"/>
</dbReference>
<dbReference type="GO" id="GO:0006412">
    <property type="term" value="P:translation"/>
    <property type="evidence" value="ECO:0007669"/>
    <property type="project" value="UniProtKB-UniRule"/>
</dbReference>
<keyword evidence="3 7" id="KW-0694">RNA-binding</keyword>
<dbReference type="GO" id="GO:0019843">
    <property type="term" value="F:rRNA binding"/>
    <property type="evidence" value="ECO:0007669"/>
    <property type="project" value="UniProtKB-UniRule"/>
</dbReference>
<evidence type="ECO:0000256" key="11">
    <source>
        <dbReference type="SAM" id="Coils"/>
    </source>
</evidence>
<dbReference type="SUPFAM" id="SSF54843">
    <property type="entry name" value="Ribosomal protein L22"/>
    <property type="match status" value="1"/>
</dbReference>
<keyword evidence="4 7" id="KW-0689">Ribosomal protein</keyword>
<evidence type="ECO:0000256" key="3">
    <source>
        <dbReference type="ARBA" id="ARBA00022884"/>
    </source>
</evidence>
<dbReference type="PANTHER" id="PTHR13501:SF8">
    <property type="entry name" value="LARGE RIBOSOMAL SUBUNIT PROTEIN UL22M"/>
    <property type="match status" value="1"/>
</dbReference>
<evidence type="ECO:0000313" key="13">
    <source>
        <dbReference type="Proteomes" id="UP000176300"/>
    </source>
</evidence>
<dbReference type="PANTHER" id="PTHR13501">
    <property type="entry name" value="CHLOROPLAST 50S RIBOSOMAL PROTEIN L22-RELATED"/>
    <property type="match status" value="1"/>
</dbReference>
<dbReference type="STRING" id="1798697.A2373_01545"/>
<comment type="similarity">
    <text evidence="1 7 8">Belongs to the universal ribosomal protein uL22 family.</text>
</comment>
<dbReference type="InterPro" id="IPR047867">
    <property type="entry name" value="Ribosomal_uL22_bac/org-type"/>
</dbReference>
<sequence length="168" mass="18605">MDKLQTKATIKGLRVAPRKVRLLIDLIRGMQVDRAIEQLEISKKDAAREVLKLLKSAIANARHNHQLKTETLVIKIAFVDGGATLHRWTPRAMGRATPIRKRTAHVTLILEGEVDEKAVKKVSTKGGSASGGKVGKELVKKEKKEIEEIKGENTDVKTSTTKKAKNKK</sequence>
<comment type="function">
    <text evidence="7">The globular domain of the protein is located near the polypeptide exit tunnel on the outside of the subunit, while an extended beta-hairpin is found that lines the wall of the exit tunnel in the center of the 70S ribosome.</text>
</comment>
<dbReference type="NCBIfam" id="TIGR01044">
    <property type="entry name" value="rplV_bact"/>
    <property type="match status" value="1"/>
</dbReference>
<evidence type="ECO:0000256" key="4">
    <source>
        <dbReference type="ARBA" id="ARBA00022980"/>
    </source>
</evidence>
<evidence type="ECO:0000256" key="10">
    <source>
        <dbReference type="RuleBase" id="RU004008"/>
    </source>
</evidence>
<dbReference type="AlphaFoldDB" id="A0A1F6NH73"/>
<comment type="subunit">
    <text evidence="7 9">Part of the 50S ribosomal subunit.</text>
</comment>
<name>A0A1F6NH73_9BACT</name>
<dbReference type="Proteomes" id="UP000176300">
    <property type="component" value="Unassembled WGS sequence"/>
</dbReference>
<dbReference type="GO" id="GO:0003735">
    <property type="term" value="F:structural constituent of ribosome"/>
    <property type="evidence" value="ECO:0007669"/>
    <property type="project" value="InterPro"/>
</dbReference>
<feature type="coiled-coil region" evidence="11">
    <location>
        <begin position="36"/>
        <end position="64"/>
    </location>
</feature>
<evidence type="ECO:0000313" key="12">
    <source>
        <dbReference type="EMBL" id="OGH83221.1"/>
    </source>
</evidence>
<dbReference type="GO" id="GO:0022625">
    <property type="term" value="C:cytosolic large ribosomal subunit"/>
    <property type="evidence" value="ECO:0007669"/>
    <property type="project" value="TreeGrafter"/>
</dbReference>
<comment type="function">
    <text evidence="7 10">This protein binds specifically to 23S rRNA; its binding is stimulated by other ribosomal proteins, e.g., L4, L17, and L20. It is important during the early stages of 50S assembly. It makes multiple contacts with different domains of the 23S rRNA in the assembled 50S subunit and ribosome.</text>
</comment>
<dbReference type="InterPro" id="IPR036394">
    <property type="entry name" value="Ribosomal_uL22_sf"/>
</dbReference>
<evidence type="ECO:0000256" key="8">
    <source>
        <dbReference type="RuleBase" id="RU004005"/>
    </source>
</evidence>
<evidence type="ECO:0000256" key="5">
    <source>
        <dbReference type="ARBA" id="ARBA00023274"/>
    </source>
</evidence>
<evidence type="ECO:0000256" key="2">
    <source>
        <dbReference type="ARBA" id="ARBA00022730"/>
    </source>
</evidence>
<evidence type="ECO:0000256" key="7">
    <source>
        <dbReference type="HAMAP-Rule" id="MF_01331"/>
    </source>
</evidence>
<keyword evidence="2 7" id="KW-0699">rRNA-binding</keyword>